<accession>A0A098S3B6</accession>
<evidence type="ECO:0000313" key="2">
    <source>
        <dbReference type="Proteomes" id="UP000029736"/>
    </source>
</evidence>
<dbReference type="RefSeq" id="WP_044224659.1">
    <property type="nucleotide sequence ID" value="NZ_JBKAGJ010000043.1"/>
</dbReference>
<gene>
    <name evidence="1" type="ORF">IX84_20530</name>
</gene>
<protein>
    <recommendedName>
        <fullName evidence="3">DUF1800 domain-containing protein</fullName>
    </recommendedName>
</protein>
<dbReference type="OrthoDB" id="9772295at2"/>
<keyword evidence="2" id="KW-1185">Reference proteome</keyword>
<dbReference type="EMBL" id="JPOS01000077">
    <property type="protein sequence ID" value="KGE86546.1"/>
    <property type="molecule type" value="Genomic_DNA"/>
</dbReference>
<proteinExistence type="predicted"/>
<comment type="caution">
    <text evidence="1">The sequence shown here is derived from an EMBL/GenBank/DDBJ whole genome shotgun (WGS) entry which is preliminary data.</text>
</comment>
<sequence>MANLSPRPGVLGNRLAAHLLRRASFAVSKDRINAFAGMTATEAVETLLAIPPLVHPEGPINWMDGTTAWLTTGPYDNGPDTFMGRKRRAVWLWVVNEMLHDPSVRHKMALFWHSIFVTEEDRDWSEFDLFRLFQMYATGNIKTLACKVTLDNKMLRYLNNNNNRRDSPNENYAREFLELFTILKGPVQSTGDYTNYTEEDIKQAARVLTGFDDEGFDNKDPETGLSTGRAIYNRHHAGFKTFSAAFGNQTITGATDEADMYRELQDFVDMVFNQTETARAYVRRLYHFFVKDIISEEAEQTIIQPLADQLYNDAYHIENTLKTLLCSRHFYDEDDSNAKDEVIGGKLKSPLDYVLGAINLFDANKMGVLNNNVEHYDTTAQRFLYNHLEHIGFTFYPLSVEGYPGFFKAPNYSKFWFDQSTIAYRFRLPYALLEGKTVQNNRDIPFQVDLVPFFRDNFTNQEYADELVRQFLELTLPEMPQGERFDYFLQKLLGDLSPINWMFEWQGYLQSGNDESVKVALTDLFEAVVGSPEFQTF</sequence>
<organism evidence="1 2">
    <name type="scientific">Phaeodactylibacter xiamenensis</name>
    <dbReference type="NCBI Taxonomy" id="1524460"/>
    <lineage>
        <taxon>Bacteria</taxon>
        <taxon>Pseudomonadati</taxon>
        <taxon>Bacteroidota</taxon>
        <taxon>Saprospiria</taxon>
        <taxon>Saprospirales</taxon>
        <taxon>Haliscomenobacteraceae</taxon>
        <taxon>Phaeodactylibacter</taxon>
    </lineage>
</organism>
<reference evidence="1 2" key="1">
    <citation type="journal article" date="2014" name="Int. J. Syst. Evol. Microbiol.">
        <title>Phaeodactylibacter xiamenensis gen. nov., sp. nov., a member of the family Saprospiraceae isolated from the marine alga Phaeodactylum tricornutum.</title>
        <authorList>
            <person name="Chen Z.Jr."/>
            <person name="Lei X."/>
            <person name="Lai Q."/>
            <person name="Li Y."/>
            <person name="Zhang B."/>
            <person name="Zhang J."/>
            <person name="Zhang H."/>
            <person name="Yang L."/>
            <person name="Zheng W."/>
            <person name="Tian Y."/>
            <person name="Yu Z."/>
            <person name="Xu H.Jr."/>
            <person name="Zheng T."/>
        </authorList>
    </citation>
    <scope>NUCLEOTIDE SEQUENCE [LARGE SCALE GENOMIC DNA]</scope>
    <source>
        <strain evidence="1 2">KD52</strain>
    </source>
</reference>
<name>A0A098S3B6_9BACT</name>
<evidence type="ECO:0008006" key="3">
    <source>
        <dbReference type="Google" id="ProtNLM"/>
    </source>
</evidence>
<dbReference type="Proteomes" id="UP000029736">
    <property type="component" value="Unassembled WGS sequence"/>
</dbReference>
<dbReference type="AlphaFoldDB" id="A0A098S3B6"/>
<dbReference type="InterPro" id="IPR014917">
    <property type="entry name" value="DUF1800"/>
</dbReference>
<evidence type="ECO:0000313" key="1">
    <source>
        <dbReference type="EMBL" id="KGE86546.1"/>
    </source>
</evidence>
<dbReference type="Pfam" id="PF08811">
    <property type="entry name" value="DUF1800"/>
    <property type="match status" value="1"/>
</dbReference>
<dbReference type="STRING" id="1524460.IX84_20530"/>